<dbReference type="Pfam" id="PF16157">
    <property type="entry name" value="DUF4865"/>
    <property type="match status" value="1"/>
</dbReference>
<dbReference type="Proteomes" id="UP000239322">
    <property type="component" value="Unassembled WGS sequence"/>
</dbReference>
<dbReference type="InterPro" id="IPR032349">
    <property type="entry name" value="DUF4865"/>
</dbReference>
<name>A0A2S9PSG5_9ACTN</name>
<dbReference type="EMBL" id="PVLV01000337">
    <property type="protein sequence ID" value="PRH77323.1"/>
    <property type="molecule type" value="Genomic_DNA"/>
</dbReference>
<dbReference type="OrthoDB" id="2065010at2"/>
<evidence type="ECO:0000313" key="1">
    <source>
        <dbReference type="EMBL" id="PRH77323.1"/>
    </source>
</evidence>
<gene>
    <name evidence="1" type="ORF">C6N75_20885</name>
</gene>
<reference evidence="1 2" key="1">
    <citation type="submission" date="2018-03" db="EMBL/GenBank/DDBJ databases">
        <title>Novel Streptomyces sp. from soil.</title>
        <authorList>
            <person name="Tan G.Y.A."/>
            <person name="Lee Z.Y."/>
        </authorList>
    </citation>
    <scope>NUCLEOTIDE SEQUENCE [LARGE SCALE GENOMIC DNA]</scope>
    <source>
        <strain evidence="1 2">ST5x</strain>
    </source>
</reference>
<protein>
    <submittedName>
        <fullName evidence="1">DUF4865 domain-containing protein</fullName>
    </submittedName>
</protein>
<organism evidence="1 2">
    <name type="scientific">Streptomyces solincola</name>
    <dbReference type="NCBI Taxonomy" id="2100817"/>
    <lineage>
        <taxon>Bacteria</taxon>
        <taxon>Bacillati</taxon>
        <taxon>Actinomycetota</taxon>
        <taxon>Actinomycetes</taxon>
        <taxon>Kitasatosporales</taxon>
        <taxon>Streptomycetaceae</taxon>
        <taxon>Streptomyces</taxon>
    </lineage>
</organism>
<accession>A0A2S9PSG5</accession>
<dbReference type="AlphaFoldDB" id="A0A2S9PSG5"/>
<proteinExistence type="predicted"/>
<evidence type="ECO:0000313" key="2">
    <source>
        <dbReference type="Proteomes" id="UP000239322"/>
    </source>
</evidence>
<keyword evidence="2" id="KW-1185">Reference proteome</keyword>
<dbReference type="RefSeq" id="WP_105870442.1">
    <property type="nucleotide sequence ID" value="NZ_PVLV01000337.1"/>
</dbReference>
<comment type="caution">
    <text evidence="1">The sequence shown here is derived from an EMBL/GenBank/DDBJ whole genome shotgun (WGS) entry which is preliminary data.</text>
</comment>
<sequence>MLALQYTVHLPADYDMDVIRHRVATRGHLLDAFPGLGLKAYLIRDRADGSPVNAYAPFYLWNTMAGMNAFLYGAGFQGIVDDFGRPPVRQWPGLAYREGPAAAAAPRWATRRRRRSEPGVPPARAAEEALAEHRELAGREGLVAAVTAVDPSRWEVLHLALWADAAPADESDVYRVLHLSQPERSLLPRERG</sequence>